<gene>
    <name evidence="2" type="ORF">ABT276_19850</name>
</gene>
<keyword evidence="3" id="KW-1185">Reference proteome</keyword>
<evidence type="ECO:0000313" key="3">
    <source>
        <dbReference type="Proteomes" id="UP001445472"/>
    </source>
</evidence>
<comment type="caution">
    <text evidence="2">The sequence shown here is derived from an EMBL/GenBank/DDBJ whole genome shotgun (WGS) entry which is preliminary data.</text>
</comment>
<evidence type="ECO:0000256" key="1">
    <source>
        <dbReference type="SAM" id="MobiDB-lite"/>
    </source>
</evidence>
<accession>A0ABV1UXQ0</accession>
<name>A0ABV1UXQ0_9ACTN</name>
<proteinExistence type="predicted"/>
<feature type="region of interest" description="Disordered" evidence="1">
    <location>
        <begin position="1"/>
        <end position="27"/>
    </location>
</feature>
<dbReference type="Proteomes" id="UP001445472">
    <property type="component" value="Unassembled WGS sequence"/>
</dbReference>
<feature type="region of interest" description="Disordered" evidence="1">
    <location>
        <begin position="39"/>
        <end position="60"/>
    </location>
</feature>
<reference evidence="2 3" key="1">
    <citation type="submission" date="2024-06" db="EMBL/GenBank/DDBJ databases">
        <title>The Natural Products Discovery Center: Release of the First 8490 Sequenced Strains for Exploring Actinobacteria Biosynthetic Diversity.</title>
        <authorList>
            <person name="Kalkreuter E."/>
            <person name="Kautsar S.A."/>
            <person name="Yang D."/>
            <person name="Bader C.D."/>
            <person name="Teijaro C.N."/>
            <person name="Fluegel L."/>
            <person name="Davis C.M."/>
            <person name="Simpson J.R."/>
            <person name="Lauterbach L."/>
            <person name="Steele A.D."/>
            <person name="Gui C."/>
            <person name="Meng S."/>
            <person name="Li G."/>
            <person name="Viehrig K."/>
            <person name="Ye F."/>
            <person name="Su P."/>
            <person name="Kiefer A.F."/>
            <person name="Nichols A."/>
            <person name="Cepeda A.J."/>
            <person name="Yan W."/>
            <person name="Fan B."/>
            <person name="Jiang Y."/>
            <person name="Adhikari A."/>
            <person name="Zheng C.-J."/>
            <person name="Schuster L."/>
            <person name="Cowan T.M."/>
            <person name="Smanski M.J."/>
            <person name="Chevrette M.G."/>
            <person name="De Carvalho L.P.S."/>
            <person name="Shen B."/>
        </authorList>
    </citation>
    <scope>NUCLEOTIDE SEQUENCE [LARGE SCALE GENOMIC DNA]</scope>
    <source>
        <strain evidence="2 3">NPDC000837</strain>
    </source>
</reference>
<evidence type="ECO:0000313" key="2">
    <source>
        <dbReference type="EMBL" id="MER6615573.1"/>
    </source>
</evidence>
<protein>
    <submittedName>
        <fullName evidence="2">Uncharacterized protein</fullName>
    </submittedName>
</protein>
<feature type="compositionally biased region" description="Basic and acidic residues" evidence="1">
    <location>
        <begin position="51"/>
        <end position="60"/>
    </location>
</feature>
<dbReference type="RefSeq" id="WP_351977113.1">
    <property type="nucleotide sequence ID" value="NZ_JBEPBX010000017.1"/>
</dbReference>
<dbReference type="EMBL" id="JBEPBX010000017">
    <property type="protein sequence ID" value="MER6615573.1"/>
    <property type="molecule type" value="Genomic_DNA"/>
</dbReference>
<sequence>MSSTPTTPPTSATIPRRPQPPAAPLPDFRHIFLEPVSSHPAAEAVDEYWEDEPRAADRQR</sequence>
<feature type="compositionally biased region" description="Low complexity" evidence="1">
    <location>
        <begin position="1"/>
        <end position="16"/>
    </location>
</feature>
<organism evidence="2 3">
    <name type="scientific">Streptomyces xantholiticus</name>
    <dbReference type="NCBI Taxonomy" id="68285"/>
    <lineage>
        <taxon>Bacteria</taxon>
        <taxon>Bacillati</taxon>
        <taxon>Actinomycetota</taxon>
        <taxon>Actinomycetes</taxon>
        <taxon>Kitasatosporales</taxon>
        <taxon>Streptomycetaceae</taxon>
        <taxon>Streptomyces</taxon>
    </lineage>
</organism>